<dbReference type="InterPro" id="IPR036388">
    <property type="entry name" value="WH-like_DNA-bd_sf"/>
</dbReference>
<keyword evidence="2" id="KW-0805">Transcription regulation</keyword>
<dbReference type="GO" id="GO:0003677">
    <property type="term" value="F:DNA binding"/>
    <property type="evidence" value="ECO:0007669"/>
    <property type="project" value="UniProtKB-KW"/>
</dbReference>
<dbReference type="RefSeq" id="WP_133607217.1">
    <property type="nucleotide sequence ID" value="NZ_JBASTO010000316.1"/>
</dbReference>
<dbReference type="Gene3D" id="1.10.10.10">
    <property type="entry name" value="Winged helix-like DNA-binding domain superfamily/Winged helix DNA-binding domain"/>
    <property type="match status" value="1"/>
</dbReference>
<dbReference type="Pfam" id="PF03466">
    <property type="entry name" value="LysR_substrate"/>
    <property type="match status" value="1"/>
</dbReference>
<dbReference type="AlphaFoldDB" id="A0A4R6RJ14"/>
<dbReference type="OrthoDB" id="9814165at2"/>
<dbReference type="PANTHER" id="PTHR30419:SF8">
    <property type="entry name" value="NITROGEN ASSIMILATION TRANSCRIPTIONAL ACTIVATOR-RELATED"/>
    <property type="match status" value="1"/>
</dbReference>
<comment type="similarity">
    <text evidence="1">Belongs to the LysR transcriptional regulatory family.</text>
</comment>
<proteinExistence type="inferred from homology"/>
<keyword evidence="4" id="KW-0804">Transcription</keyword>
<comment type="caution">
    <text evidence="6">The sequence shown here is derived from an EMBL/GenBank/DDBJ whole genome shotgun (WGS) entry which is preliminary data.</text>
</comment>
<protein>
    <submittedName>
        <fullName evidence="6">LysR family transcriptional regulator</fullName>
    </submittedName>
</protein>
<dbReference type="PANTHER" id="PTHR30419">
    <property type="entry name" value="HTH-TYPE TRANSCRIPTIONAL REGULATOR YBHD"/>
    <property type="match status" value="1"/>
</dbReference>
<evidence type="ECO:0000256" key="4">
    <source>
        <dbReference type="ARBA" id="ARBA00023163"/>
    </source>
</evidence>
<reference evidence="6 7" key="1">
    <citation type="submission" date="2019-03" db="EMBL/GenBank/DDBJ databases">
        <title>Genomic Encyclopedia of Type Strains, Phase IV (KMG-IV): sequencing the most valuable type-strain genomes for metagenomic binning, comparative biology and taxonomic classification.</title>
        <authorList>
            <person name="Goeker M."/>
        </authorList>
    </citation>
    <scope>NUCLEOTIDE SEQUENCE [LARGE SCALE GENOMIC DNA]</scope>
    <source>
        <strain evidence="6 7">DSM 11901</strain>
    </source>
</reference>
<dbReference type="GO" id="GO:0003700">
    <property type="term" value="F:DNA-binding transcription factor activity"/>
    <property type="evidence" value="ECO:0007669"/>
    <property type="project" value="InterPro"/>
</dbReference>
<dbReference type="PROSITE" id="PS50931">
    <property type="entry name" value="HTH_LYSR"/>
    <property type="match status" value="1"/>
</dbReference>
<gene>
    <name evidence="6" type="ORF">EV672_102436</name>
</gene>
<evidence type="ECO:0000256" key="1">
    <source>
        <dbReference type="ARBA" id="ARBA00009437"/>
    </source>
</evidence>
<feature type="domain" description="HTH lysR-type" evidence="5">
    <location>
        <begin position="9"/>
        <end position="66"/>
    </location>
</feature>
<dbReference type="SUPFAM" id="SSF46785">
    <property type="entry name" value="Winged helix' DNA-binding domain"/>
    <property type="match status" value="1"/>
</dbReference>
<dbReference type="Proteomes" id="UP000294593">
    <property type="component" value="Unassembled WGS sequence"/>
</dbReference>
<sequence>MATPLVHRIRLQHVRCLLATATHGNMKAAAEALSITQPAVTKIIKELEDVVGQPLVQRLRHGVCLTPAGERFARHASQGVAALEDALLSVSEADAGPVRLGVLPTLAVELVHDILMAWRGRGMQGAVQVVTGRNHELLTQLQRGELDAVLGRLAEPDRMLALRFEPLWAEPLIAVMVPEHPLAQAPWKAWRGWDGAVVMPLPGTGIRQVADAFAASLGWPASHPHGIDTLVVPVARTMALQGGAVWLTPLSTVRHDLASGLLVGRVLPGTATEAVGMFTQAVPALGSARVAAMSDVIRDAGLAWRHRCQEQLALLQV</sequence>
<dbReference type="InterPro" id="IPR000847">
    <property type="entry name" value="LysR_HTH_N"/>
</dbReference>
<dbReference type="InterPro" id="IPR050950">
    <property type="entry name" value="HTH-type_LysR_regulators"/>
</dbReference>
<evidence type="ECO:0000259" key="5">
    <source>
        <dbReference type="PROSITE" id="PS50931"/>
    </source>
</evidence>
<dbReference type="EMBL" id="SNXW01000002">
    <property type="protein sequence ID" value="TDP86085.1"/>
    <property type="molecule type" value="Genomic_DNA"/>
</dbReference>
<dbReference type="GO" id="GO:0005829">
    <property type="term" value="C:cytosol"/>
    <property type="evidence" value="ECO:0007669"/>
    <property type="project" value="TreeGrafter"/>
</dbReference>
<dbReference type="Gene3D" id="3.40.190.10">
    <property type="entry name" value="Periplasmic binding protein-like II"/>
    <property type="match status" value="2"/>
</dbReference>
<dbReference type="Pfam" id="PF00126">
    <property type="entry name" value="HTH_1"/>
    <property type="match status" value="1"/>
</dbReference>
<evidence type="ECO:0000313" key="6">
    <source>
        <dbReference type="EMBL" id="TDP86085.1"/>
    </source>
</evidence>
<evidence type="ECO:0000256" key="2">
    <source>
        <dbReference type="ARBA" id="ARBA00023015"/>
    </source>
</evidence>
<dbReference type="PRINTS" id="PR00039">
    <property type="entry name" value="HTHLYSR"/>
</dbReference>
<organism evidence="6 7">
    <name type="scientific">Aquabacterium commune</name>
    <dbReference type="NCBI Taxonomy" id="70586"/>
    <lineage>
        <taxon>Bacteria</taxon>
        <taxon>Pseudomonadati</taxon>
        <taxon>Pseudomonadota</taxon>
        <taxon>Betaproteobacteria</taxon>
        <taxon>Burkholderiales</taxon>
        <taxon>Aquabacterium</taxon>
    </lineage>
</organism>
<accession>A0A4R6RJ14</accession>
<evidence type="ECO:0000256" key="3">
    <source>
        <dbReference type="ARBA" id="ARBA00023125"/>
    </source>
</evidence>
<keyword evidence="3" id="KW-0238">DNA-binding</keyword>
<dbReference type="InterPro" id="IPR005119">
    <property type="entry name" value="LysR_subst-bd"/>
</dbReference>
<evidence type="ECO:0000313" key="7">
    <source>
        <dbReference type="Proteomes" id="UP000294593"/>
    </source>
</evidence>
<dbReference type="InterPro" id="IPR036390">
    <property type="entry name" value="WH_DNA-bd_sf"/>
</dbReference>
<keyword evidence="7" id="KW-1185">Reference proteome</keyword>
<dbReference type="SUPFAM" id="SSF53850">
    <property type="entry name" value="Periplasmic binding protein-like II"/>
    <property type="match status" value="1"/>
</dbReference>
<name>A0A4R6RJ14_9BURK</name>